<evidence type="ECO:0000313" key="3">
    <source>
        <dbReference type="Proteomes" id="UP000030653"/>
    </source>
</evidence>
<evidence type="ECO:0000256" key="1">
    <source>
        <dbReference type="SAM" id="MobiDB-lite"/>
    </source>
</evidence>
<reference evidence="2 3" key="1">
    <citation type="journal article" date="2012" name="Science">
        <title>The Paleozoic origin of enzymatic lignin decomposition reconstructed from 31 fungal genomes.</title>
        <authorList>
            <person name="Floudas D."/>
            <person name="Binder M."/>
            <person name="Riley R."/>
            <person name="Barry K."/>
            <person name="Blanchette R.A."/>
            <person name="Henrissat B."/>
            <person name="Martinez A.T."/>
            <person name="Otillar R."/>
            <person name="Spatafora J.W."/>
            <person name="Yadav J.S."/>
            <person name="Aerts A."/>
            <person name="Benoit I."/>
            <person name="Boyd A."/>
            <person name="Carlson A."/>
            <person name="Copeland A."/>
            <person name="Coutinho P.M."/>
            <person name="de Vries R.P."/>
            <person name="Ferreira P."/>
            <person name="Findley K."/>
            <person name="Foster B."/>
            <person name="Gaskell J."/>
            <person name="Glotzer D."/>
            <person name="Gorecki P."/>
            <person name="Heitman J."/>
            <person name="Hesse C."/>
            <person name="Hori C."/>
            <person name="Igarashi K."/>
            <person name="Jurgens J.A."/>
            <person name="Kallen N."/>
            <person name="Kersten P."/>
            <person name="Kohler A."/>
            <person name="Kuees U."/>
            <person name="Kumar T.K.A."/>
            <person name="Kuo A."/>
            <person name="LaButti K."/>
            <person name="Larrondo L.F."/>
            <person name="Lindquist E."/>
            <person name="Ling A."/>
            <person name="Lombard V."/>
            <person name="Lucas S."/>
            <person name="Lundell T."/>
            <person name="Martin R."/>
            <person name="McLaughlin D.J."/>
            <person name="Morgenstern I."/>
            <person name="Morin E."/>
            <person name="Murat C."/>
            <person name="Nagy L.G."/>
            <person name="Nolan M."/>
            <person name="Ohm R.A."/>
            <person name="Patyshakuliyeva A."/>
            <person name="Rokas A."/>
            <person name="Ruiz-Duenas F.J."/>
            <person name="Sabat G."/>
            <person name="Salamov A."/>
            <person name="Samejima M."/>
            <person name="Schmutz J."/>
            <person name="Slot J.C."/>
            <person name="St John F."/>
            <person name="Stenlid J."/>
            <person name="Sun H."/>
            <person name="Sun S."/>
            <person name="Syed K."/>
            <person name="Tsang A."/>
            <person name="Wiebenga A."/>
            <person name="Young D."/>
            <person name="Pisabarro A."/>
            <person name="Eastwood D.C."/>
            <person name="Martin F."/>
            <person name="Cullen D."/>
            <person name="Grigoriev I.V."/>
            <person name="Hibbett D.S."/>
        </authorList>
    </citation>
    <scope>NUCLEOTIDE SEQUENCE [LARGE SCALE GENOMIC DNA]</scope>
    <source>
        <strain evidence="2 3">DJM-731 SS1</strain>
    </source>
</reference>
<name>M5GFQ1_DACPD</name>
<dbReference type="Proteomes" id="UP000030653">
    <property type="component" value="Unassembled WGS sequence"/>
</dbReference>
<accession>M5GFQ1</accession>
<evidence type="ECO:0000313" key="2">
    <source>
        <dbReference type="EMBL" id="EJU06502.1"/>
    </source>
</evidence>
<keyword evidence="3" id="KW-1185">Reference proteome</keyword>
<organism evidence="2 3">
    <name type="scientific">Dacryopinax primogenitus (strain DJM 731)</name>
    <name type="common">Brown rot fungus</name>
    <dbReference type="NCBI Taxonomy" id="1858805"/>
    <lineage>
        <taxon>Eukaryota</taxon>
        <taxon>Fungi</taxon>
        <taxon>Dikarya</taxon>
        <taxon>Basidiomycota</taxon>
        <taxon>Agaricomycotina</taxon>
        <taxon>Dacrymycetes</taxon>
        <taxon>Dacrymycetales</taxon>
        <taxon>Dacrymycetaceae</taxon>
        <taxon>Dacryopinax</taxon>
    </lineage>
</organism>
<dbReference type="GeneID" id="63689643"/>
<dbReference type="AlphaFoldDB" id="M5GFQ1"/>
<gene>
    <name evidence="2" type="ORF">DACRYDRAFT_44494</name>
</gene>
<protein>
    <submittedName>
        <fullName evidence="2">Uncharacterized protein</fullName>
    </submittedName>
</protein>
<feature type="region of interest" description="Disordered" evidence="1">
    <location>
        <begin position="215"/>
        <end position="235"/>
    </location>
</feature>
<dbReference type="EMBL" id="JH795855">
    <property type="protein sequence ID" value="EJU06502.1"/>
    <property type="molecule type" value="Genomic_DNA"/>
</dbReference>
<proteinExistence type="predicted"/>
<dbReference type="HOGENOM" id="CLU_067630_0_0_1"/>
<dbReference type="RefSeq" id="XP_040633396.1">
    <property type="nucleotide sequence ID" value="XM_040774581.1"/>
</dbReference>
<sequence length="292" mass="32271">MLIPVTVYENPLLTADSRTLILYLYALTHKLSSLGVPRLRLSSFLPFLSHDHPKPFPLLHVWCEVIETCESESFDGARMAMLEQTLHILFLPEWHTSTGRPSSTNSLVHHPGDNTGLSSPFHFQLHVITRLQFNEGGRIAMHRDFWGVCRLSALTLRAKGAMIDVRDLTEALFSFSTLFGWFARRLIAYNLIAFAWIFSLVPSFPRRASTSVPPHSFSHSAIPTPRARTRTSTYTGAGGAVSPILRTTTSFTREQEGILSAGLGLSFGAGARNMQVGDGAGQAPDTDRDSMS</sequence>
<dbReference type="STRING" id="1858805.M5GFQ1"/>
<dbReference type="OrthoDB" id="9995831at2759"/>